<dbReference type="EMBL" id="VMNK01000014">
    <property type="protein sequence ID" value="TVO53862.1"/>
    <property type="molecule type" value="Genomic_DNA"/>
</dbReference>
<dbReference type="Proteomes" id="UP000319502">
    <property type="component" value="Unassembled WGS sequence"/>
</dbReference>
<keyword evidence="2" id="KW-1185">Reference proteome</keyword>
<dbReference type="AlphaFoldDB" id="A0A557QLT2"/>
<reference evidence="1 2" key="1">
    <citation type="submission" date="2019-07" db="EMBL/GenBank/DDBJ databases">
        <title>The pathways for chlorine oxyanion respiration interact through the shared metabolite chlorate.</title>
        <authorList>
            <person name="Barnum T.P."/>
            <person name="Cheng Y."/>
            <person name="Hill K.A."/>
            <person name="Lucas L.N."/>
            <person name="Carlson H.K."/>
            <person name="Coates J.D."/>
        </authorList>
    </citation>
    <scope>NUCLEOTIDE SEQUENCE [LARGE SCALE GENOMIC DNA]</scope>
    <source>
        <strain evidence="1 2">SFB-3</strain>
    </source>
</reference>
<comment type="caution">
    <text evidence="1">The sequence shown here is derived from an EMBL/GenBank/DDBJ whole genome shotgun (WGS) entry which is preliminary data.</text>
</comment>
<evidence type="ECO:0000313" key="1">
    <source>
        <dbReference type="EMBL" id="TVO53862.1"/>
    </source>
</evidence>
<evidence type="ECO:0000313" key="2">
    <source>
        <dbReference type="Proteomes" id="UP000319502"/>
    </source>
</evidence>
<accession>A0A557QLT2</accession>
<protein>
    <submittedName>
        <fullName evidence="1">Uncharacterized protein</fullName>
    </submittedName>
</protein>
<proteinExistence type="predicted"/>
<name>A0A557QLT2_9RHOO</name>
<dbReference type="RefSeq" id="WP_144310151.1">
    <property type="nucleotide sequence ID" value="NZ_VMNK01000014.1"/>
</dbReference>
<gene>
    <name evidence="1" type="ORF">FHP91_13780</name>
</gene>
<organism evidence="1 2">
    <name type="scientific">Denitromonas halophila</name>
    <dbReference type="NCBI Taxonomy" id="1629404"/>
    <lineage>
        <taxon>Bacteria</taxon>
        <taxon>Pseudomonadati</taxon>
        <taxon>Pseudomonadota</taxon>
        <taxon>Betaproteobacteria</taxon>
        <taxon>Rhodocyclales</taxon>
        <taxon>Zoogloeaceae</taxon>
        <taxon>Denitromonas</taxon>
    </lineage>
</organism>
<sequence length="139" mass="13896">MSTTFDIYANAGLTTALTAGIPFAQVASGSATDVLVYFGSQTPGKTLQAASSPGFDQITLTPDDVSSGSGVETSMIRLASTALGLDSATPGAAINLGVTLTSGDTNAIPVWIRVDAGALAVSGTPYTDGLVKLNPVIET</sequence>